<dbReference type="EMBL" id="KE721032">
    <property type="protein sequence ID" value="ERF72861.1"/>
    <property type="molecule type" value="Genomic_DNA"/>
</dbReference>
<keyword evidence="2" id="KW-1133">Transmembrane helix</keyword>
<dbReference type="Proteomes" id="UP000019373">
    <property type="component" value="Unassembled WGS sequence"/>
</dbReference>
<dbReference type="AlphaFoldDB" id="U1GLS9"/>
<keyword evidence="4" id="KW-1185">Reference proteome</keyword>
<keyword evidence="2" id="KW-0472">Membrane</keyword>
<feature type="compositionally biased region" description="Basic and acidic residues" evidence="1">
    <location>
        <begin position="103"/>
        <end position="121"/>
    </location>
</feature>
<feature type="transmembrane region" description="Helical" evidence="2">
    <location>
        <begin position="150"/>
        <end position="172"/>
    </location>
</feature>
<reference evidence="4" key="1">
    <citation type="journal article" date="2014" name="BMC Genomics">
        <title>Genome characteristics reveal the impact of lichenization on lichen-forming fungus Endocarpon pusillum Hedwig (Verrucariales, Ascomycota).</title>
        <authorList>
            <person name="Wang Y.-Y."/>
            <person name="Liu B."/>
            <person name="Zhang X.-Y."/>
            <person name="Zhou Q.-M."/>
            <person name="Zhang T."/>
            <person name="Li H."/>
            <person name="Yu Y.-F."/>
            <person name="Zhang X.-L."/>
            <person name="Hao X.-Y."/>
            <person name="Wang M."/>
            <person name="Wang L."/>
            <person name="Wei J.-C."/>
        </authorList>
    </citation>
    <scope>NUCLEOTIDE SEQUENCE [LARGE SCALE GENOMIC DNA]</scope>
    <source>
        <strain evidence="4">Z07020 / HMAS-L-300199</strain>
    </source>
</reference>
<evidence type="ECO:0000313" key="3">
    <source>
        <dbReference type="EMBL" id="ERF72861.1"/>
    </source>
</evidence>
<dbReference type="GeneID" id="19244162"/>
<gene>
    <name evidence="3" type="ORF">EPUS_09337</name>
</gene>
<evidence type="ECO:0000313" key="4">
    <source>
        <dbReference type="Proteomes" id="UP000019373"/>
    </source>
</evidence>
<keyword evidence="2" id="KW-0812">Transmembrane</keyword>
<accession>U1GLS9</accession>
<dbReference type="RefSeq" id="XP_007801493.1">
    <property type="nucleotide sequence ID" value="XM_007803302.1"/>
</dbReference>
<feature type="region of interest" description="Disordered" evidence="1">
    <location>
        <begin position="1"/>
        <end position="121"/>
    </location>
</feature>
<dbReference type="HOGENOM" id="CLU_532120_0_0_1"/>
<feature type="compositionally biased region" description="Polar residues" evidence="1">
    <location>
        <begin position="1"/>
        <end position="19"/>
    </location>
</feature>
<feature type="compositionally biased region" description="Basic residues" evidence="1">
    <location>
        <begin position="31"/>
        <end position="40"/>
    </location>
</feature>
<feature type="region of interest" description="Disordered" evidence="1">
    <location>
        <begin position="491"/>
        <end position="512"/>
    </location>
</feature>
<evidence type="ECO:0000256" key="1">
    <source>
        <dbReference type="SAM" id="MobiDB-lite"/>
    </source>
</evidence>
<evidence type="ECO:0000256" key="2">
    <source>
        <dbReference type="SAM" id="Phobius"/>
    </source>
</evidence>
<feature type="compositionally biased region" description="Basic and acidic residues" evidence="1">
    <location>
        <begin position="69"/>
        <end position="80"/>
    </location>
</feature>
<name>U1GLS9_ENDPU</name>
<organism evidence="3 4">
    <name type="scientific">Endocarpon pusillum (strain Z07020 / HMAS-L-300199)</name>
    <name type="common">Lichen-forming fungus</name>
    <dbReference type="NCBI Taxonomy" id="1263415"/>
    <lineage>
        <taxon>Eukaryota</taxon>
        <taxon>Fungi</taxon>
        <taxon>Dikarya</taxon>
        <taxon>Ascomycota</taxon>
        <taxon>Pezizomycotina</taxon>
        <taxon>Eurotiomycetes</taxon>
        <taxon>Chaetothyriomycetidae</taxon>
        <taxon>Verrucariales</taxon>
        <taxon>Verrucariaceae</taxon>
        <taxon>Endocarpon</taxon>
    </lineage>
</organism>
<sequence length="512" mass="57475">MPSHLSNNQPNKLDTLESQNPPPENAARSHPTLKKSKKKNQVSQEVAEVSEQYHASGHPSDNQNGTQDPRNESEDQRHDGSFTTVRQRHKTSNTQISDPMTAQDDRSISDEKASGQPEERFLLSDMVEDGYRMTKTALRLPKVLYPIWKWFLLGYIIWMAITYLVASVYRFATTAMAPLCSIPFIAPQIPLCTVLSEPKDRSINALKVATSQEVLTVVMDQVGQNFGLARDMIGHEFAVRDLRIRVAASSLPRKHEFTRELESLIVSTKQTARDLSRFTARFGKSIDTIKTLDDYAVKALEDIPKRQRNQPNLAGQIISAFSPFAAFELAKNAGHKQEQVKHVFINTAARISDKVKLLIHDSFNLAHDLDIIQGTLDRIKELSIDEIGDLPSRDVLGALWTRLARANDYDRYKSHTSLLTELTGFYESSSNAVKVTMAALYRVEAELGEFRDDFAIPGLILKEFPFEVTIALLRNSGKRLEAGKRKLEHIEKGGRPQGNDFLKASTTTVSAT</sequence>
<dbReference type="OMA" id="SEQYHAS"/>
<feature type="compositionally biased region" description="Polar residues" evidence="1">
    <location>
        <begin position="59"/>
        <end position="68"/>
    </location>
</feature>
<proteinExistence type="predicted"/>
<protein>
    <submittedName>
        <fullName evidence="3">Uncharacterized protein</fullName>
    </submittedName>
</protein>
<dbReference type="OrthoDB" id="4179406at2759"/>